<feature type="domain" description="Peptidase S1" evidence="8">
    <location>
        <begin position="34"/>
        <end position="275"/>
    </location>
</feature>
<dbReference type="PROSITE" id="PS00134">
    <property type="entry name" value="TRYPSIN_HIS"/>
    <property type="match status" value="1"/>
</dbReference>
<feature type="signal peptide" evidence="7">
    <location>
        <begin position="1"/>
        <end position="24"/>
    </location>
</feature>
<evidence type="ECO:0000313" key="9">
    <source>
        <dbReference type="EMBL" id="MEL0658421.1"/>
    </source>
</evidence>
<proteinExistence type="predicted"/>
<dbReference type="RefSeq" id="WP_341627081.1">
    <property type="nucleotide sequence ID" value="NZ_JBAKBA010000007.1"/>
</dbReference>
<comment type="subcellular location">
    <subcellularLocation>
        <location evidence="1">Secreted</location>
    </subcellularLocation>
</comment>
<evidence type="ECO:0000256" key="6">
    <source>
        <dbReference type="RuleBase" id="RU363034"/>
    </source>
</evidence>
<evidence type="ECO:0000256" key="3">
    <source>
        <dbReference type="ARBA" id="ARBA00022670"/>
    </source>
</evidence>
<dbReference type="SUPFAM" id="SSF50494">
    <property type="entry name" value="Trypsin-like serine proteases"/>
    <property type="match status" value="1"/>
</dbReference>
<comment type="caution">
    <text evidence="9">The sequence shown here is derived from an EMBL/GenBank/DDBJ whole genome shotgun (WGS) entry which is preliminary data.</text>
</comment>
<dbReference type="PANTHER" id="PTHR24264:SF65">
    <property type="entry name" value="SRCR DOMAIN-CONTAINING PROTEIN"/>
    <property type="match status" value="1"/>
</dbReference>
<dbReference type="Gene3D" id="2.40.10.10">
    <property type="entry name" value="Trypsin-like serine proteases"/>
    <property type="match status" value="1"/>
</dbReference>
<dbReference type="InterPro" id="IPR018114">
    <property type="entry name" value="TRYPSIN_HIS"/>
</dbReference>
<dbReference type="PROSITE" id="PS00135">
    <property type="entry name" value="TRYPSIN_SER"/>
    <property type="match status" value="1"/>
</dbReference>
<sequence length="566" mass="60942">MNNTTFFKQLTFSCLLVTSMSSFAEDSQPPSARIVGGDEVTSQSTYPWIVSIKTANTESHFCGGSLINEQWVLTAAHCMEGLSANNIVATVGEYDLSTSTETSSINIDKIIIHPNFNSITFDNDIALIKLSTPVTNTTIMALSSLETAEFTSVDSITSTAIGWGSTVGFTAGEDVDPIYPDILNEVTLPLLSTTTCGAAIPNFTDNMVCAGDISNGGIDSCQGDSGGPLVVESIEQSETQQIGIVSFGFGCAAPNNPGAYTKVSNYSEWIDLQINAVTSVNNTDYFVADIGEGRVFTITLQNNSESLISPTFSLSNETEFTLQTSECAGLATDSTCDVSFEYKPNTYQTHKTTLLVETNDDTVADSTIEIEAKGMQIVNANDITFTENADVTWYQSNTLPWLLSEGASYLQSPSISNNGATQITAIVSGDWSLNFDWAISSEENYDFLTLFINGIAIQSISGIQGFTSENYQIAGTNTVITWQYTKDSSLDEGSDVAFLHNVRMIGSDQSSTDTAADLPSLEPVVVESSSNNSSSGGSLHWWSLFLLMIIATFKQSLFRYSIVNSK</sequence>
<evidence type="ECO:0000313" key="10">
    <source>
        <dbReference type="Proteomes" id="UP001366060"/>
    </source>
</evidence>
<evidence type="ECO:0000256" key="7">
    <source>
        <dbReference type="SAM" id="SignalP"/>
    </source>
</evidence>
<dbReference type="SMART" id="SM00020">
    <property type="entry name" value="Tryp_SPc"/>
    <property type="match status" value="1"/>
</dbReference>
<name>A0ABU9H9E0_9GAMM</name>
<dbReference type="PANTHER" id="PTHR24264">
    <property type="entry name" value="TRYPSIN-RELATED"/>
    <property type="match status" value="1"/>
</dbReference>
<keyword evidence="6" id="KW-0720">Serine protease</keyword>
<organism evidence="9 10">
    <name type="scientific">Psychromonas arctica</name>
    <dbReference type="NCBI Taxonomy" id="168275"/>
    <lineage>
        <taxon>Bacteria</taxon>
        <taxon>Pseudomonadati</taxon>
        <taxon>Pseudomonadota</taxon>
        <taxon>Gammaproteobacteria</taxon>
        <taxon>Alteromonadales</taxon>
        <taxon>Psychromonadaceae</taxon>
        <taxon>Psychromonas</taxon>
    </lineage>
</organism>
<evidence type="ECO:0000259" key="8">
    <source>
        <dbReference type="PROSITE" id="PS50240"/>
    </source>
</evidence>
<keyword evidence="2" id="KW-0964">Secreted</keyword>
<dbReference type="InterPro" id="IPR001254">
    <property type="entry name" value="Trypsin_dom"/>
</dbReference>
<dbReference type="Gene3D" id="2.60.40.10">
    <property type="entry name" value="Immunoglobulins"/>
    <property type="match status" value="1"/>
</dbReference>
<dbReference type="GO" id="GO:0006508">
    <property type="term" value="P:proteolysis"/>
    <property type="evidence" value="ECO:0007669"/>
    <property type="project" value="UniProtKB-KW"/>
</dbReference>
<dbReference type="Proteomes" id="UP001366060">
    <property type="component" value="Unassembled WGS sequence"/>
</dbReference>
<dbReference type="PROSITE" id="PS50240">
    <property type="entry name" value="TRYPSIN_DOM"/>
    <property type="match status" value="1"/>
</dbReference>
<feature type="chain" id="PRO_5046159834" evidence="7">
    <location>
        <begin position="25"/>
        <end position="566"/>
    </location>
</feature>
<keyword evidence="3 6" id="KW-0645">Protease</keyword>
<keyword evidence="4 6" id="KW-0378">Hydrolase</keyword>
<gene>
    <name evidence="9" type="ORF">V6255_04630</name>
</gene>
<dbReference type="InterPro" id="IPR033116">
    <property type="entry name" value="TRYPSIN_SER"/>
</dbReference>
<dbReference type="NCBIfam" id="TIGR03501">
    <property type="entry name" value="GlyGly_CTERM"/>
    <property type="match status" value="1"/>
</dbReference>
<dbReference type="InterPro" id="IPR020008">
    <property type="entry name" value="GlyGly_CTERM"/>
</dbReference>
<evidence type="ECO:0000256" key="2">
    <source>
        <dbReference type="ARBA" id="ARBA00022525"/>
    </source>
</evidence>
<reference evidence="9 10" key="1">
    <citation type="submission" date="2024-02" db="EMBL/GenBank/DDBJ databases">
        <title>Bacteria isolated from the canopy kelp, Nereocystis luetkeana.</title>
        <authorList>
            <person name="Pfister C.A."/>
            <person name="Younker I.T."/>
            <person name="Light S.H."/>
        </authorList>
    </citation>
    <scope>NUCLEOTIDE SEQUENCE [LARGE SCALE GENOMIC DNA]</scope>
    <source>
        <strain evidence="9 10">TI.2.07</strain>
    </source>
</reference>
<keyword evidence="7" id="KW-0732">Signal</keyword>
<dbReference type="GO" id="GO:0008233">
    <property type="term" value="F:peptidase activity"/>
    <property type="evidence" value="ECO:0007669"/>
    <property type="project" value="UniProtKB-KW"/>
</dbReference>
<dbReference type="InterPro" id="IPR009003">
    <property type="entry name" value="Peptidase_S1_PA"/>
</dbReference>
<dbReference type="PRINTS" id="PR00722">
    <property type="entry name" value="CHYMOTRYPSIN"/>
</dbReference>
<accession>A0ABU9H9E0</accession>
<dbReference type="InterPro" id="IPR043504">
    <property type="entry name" value="Peptidase_S1_PA_chymotrypsin"/>
</dbReference>
<dbReference type="Pfam" id="PF00089">
    <property type="entry name" value="Trypsin"/>
    <property type="match status" value="1"/>
</dbReference>
<evidence type="ECO:0000256" key="4">
    <source>
        <dbReference type="ARBA" id="ARBA00022801"/>
    </source>
</evidence>
<dbReference type="InterPro" id="IPR013783">
    <property type="entry name" value="Ig-like_fold"/>
</dbReference>
<keyword evidence="10" id="KW-1185">Reference proteome</keyword>
<dbReference type="EMBL" id="JBAKBA010000007">
    <property type="protein sequence ID" value="MEL0658421.1"/>
    <property type="molecule type" value="Genomic_DNA"/>
</dbReference>
<dbReference type="CDD" id="cd00190">
    <property type="entry name" value="Tryp_SPc"/>
    <property type="match status" value="1"/>
</dbReference>
<protein>
    <submittedName>
        <fullName evidence="9">Serine protease</fullName>
    </submittedName>
</protein>
<keyword evidence="5" id="KW-1015">Disulfide bond</keyword>
<dbReference type="InterPro" id="IPR001314">
    <property type="entry name" value="Peptidase_S1A"/>
</dbReference>
<dbReference type="InterPro" id="IPR050127">
    <property type="entry name" value="Serine_Proteases_S1"/>
</dbReference>
<evidence type="ECO:0000256" key="1">
    <source>
        <dbReference type="ARBA" id="ARBA00004613"/>
    </source>
</evidence>
<evidence type="ECO:0000256" key="5">
    <source>
        <dbReference type="ARBA" id="ARBA00023157"/>
    </source>
</evidence>